<comment type="caution">
    <text evidence="2">The sequence shown here is derived from an EMBL/GenBank/DDBJ whole genome shotgun (WGS) entry which is preliminary data.</text>
</comment>
<feature type="compositionally biased region" description="Low complexity" evidence="1">
    <location>
        <begin position="99"/>
        <end position="120"/>
    </location>
</feature>
<evidence type="ECO:0000313" key="2">
    <source>
        <dbReference type="EMBL" id="RMZ56312.1"/>
    </source>
</evidence>
<evidence type="ECO:0000256" key="1">
    <source>
        <dbReference type="SAM" id="MobiDB-lite"/>
    </source>
</evidence>
<proteinExistence type="predicted"/>
<accession>A0A3M7L449</accession>
<dbReference type="Proteomes" id="UP000279271">
    <property type="component" value="Unassembled WGS sequence"/>
</dbReference>
<evidence type="ECO:0000313" key="3">
    <source>
        <dbReference type="Proteomes" id="UP000279271"/>
    </source>
</evidence>
<gene>
    <name evidence="2" type="ORF">APUTEX25_000551</name>
</gene>
<name>A0A3M7L449_AUXPR</name>
<organism evidence="2 3">
    <name type="scientific">Auxenochlorella protothecoides</name>
    <name type="common">Green microalga</name>
    <name type="synonym">Chlorella protothecoides</name>
    <dbReference type="NCBI Taxonomy" id="3075"/>
    <lineage>
        <taxon>Eukaryota</taxon>
        <taxon>Viridiplantae</taxon>
        <taxon>Chlorophyta</taxon>
        <taxon>core chlorophytes</taxon>
        <taxon>Trebouxiophyceae</taxon>
        <taxon>Chlorellales</taxon>
        <taxon>Chlorellaceae</taxon>
        <taxon>Auxenochlorella</taxon>
    </lineage>
</organism>
<sequence length="293" mass="32150">MHRLKKLTWSRQIWFSASPDLLATSLEQDLTAVNTNMSFWRCCFRASLTKDGDKEGTNEEEPHDTVRSGSSQPRPGGTARIATARAAVAVPRGPGGCSPAGPSPAMAASHRLQPGSGPSRRSPRKGRELCPLPDPEQGMAQTEALLRAGTLAGLLAAIEMLRRMIRFHPSLVRDCLDDMVRLMQRCLHHADSAVLQAALLAVGDMVTSYGDAMLRYDRPGARIPGSSLLLDIARLTRKEPGLAQAADAVLRRYVERLDQQRVVHILERLQNSSPLRYRSKISALLVIATYRLS</sequence>
<dbReference type="AlphaFoldDB" id="A0A3M7L449"/>
<feature type="region of interest" description="Disordered" evidence="1">
    <location>
        <begin position="90"/>
        <end position="129"/>
    </location>
</feature>
<dbReference type="EMBL" id="QOKY01000150">
    <property type="protein sequence ID" value="RMZ56312.1"/>
    <property type="molecule type" value="Genomic_DNA"/>
</dbReference>
<dbReference type="SUPFAM" id="SSF48371">
    <property type="entry name" value="ARM repeat"/>
    <property type="match status" value="1"/>
</dbReference>
<dbReference type="InterPro" id="IPR016024">
    <property type="entry name" value="ARM-type_fold"/>
</dbReference>
<feature type="region of interest" description="Disordered" evidence="1">
    <location>
        <begin position="50"/>
        <end position="78"/>
    </location>
</feature>
<reference evidence="3" key="1">
    <citation type="journal article" date="2018" name="Algal Res.">
        <title>Characterization of plant carbon substrate utilization by Auxenochlorella protothecoides.</title>
        <authorList>
            <person name="Vogler B.W."/>
            <person name="Starkenburg S.R."/>
            <person name="Sudasinghe N."/>
            <person name="Schambach J.Y."/>
            <person name="Rollin J.A."/>
            <person name="Pattathil S."/>
            <person name="Barry A.N."/>
        </authorList>
    </citation>
    <scope>NUCLEOTIDE SEQUENCE [LARGE SCALE GENOMIC DNA]</scope>
    <source>
        <strain evidence="3">UTEX 25</strain>
    </source>
</reference>
<dbReference type="Gene3D" id="1.25.10.10">
    <property type="entry name" value="Leucine-rich Repeat Variant"/>
    <property type="match status" value="1"/>
</dbReference>
<protein>
    <submittedName>
        <fullName evidence="2">Uncharacterized protein</fullName>
    </submittedName>
</protein>
<dbReference type="InterPro" id="IPR011989">
    <property type="entry name" value="ARM-like"/>
</dbReference>